<protein>
    <submittedName>
        <fullName evidence="4">Enoyl-CoA hydratase</fullName>
        <ecNumber evidence="4">4.2.1.17</ecNumber>
    </submittedName>
</protein>
<sequence length="256" mass="27410">MTDEILVERADGVMAITLNRPNKKNAITSVMYAAMTEALEDARDDAAVRAIVIRGAGGAFSAGNDLEDFVKSPPMGDDAPVLRFLRSISTAPKPVVASVAGVAVGIGTTLLLHCDLVYAADSATFSLPFTQLGLCPEAASSMLLPRLAGYQLAAEKLLLGEAFDAREAHRMGIVNRLLPAGEVDAFALAQAAKLATLPASSLRVTKRLMKQAGDQEVAQRIKEEVVHFGKMLLAPEAREAMTAFLQKRKPDFRQFD</sequence>
<dbReference type="STRING" id="863227.GCA_000373005_05108"/>
<keyword evidence="3" id="KW-0413">Isomerase</keyword>
<dbReference type="SUPFAM" id="SSF52096">
    <property type="entry name" value="ClpP/crotonase"/>
    <property type="match status" value="1"/>
</dbReference>
<organism evidence="4 5">
    <name type="scientific">Trinickia symbiotica</name>
    <dbReference type="NCBI Taxonomy" id="863227"/>
    <lineage>
        <taxon>Bacteria</taxon>
        <taxon>Pseudomonadati</taxon>
        <taxon>Pseudomonadota</taxon>
        <taxon>Betaproteobacteria</taxon>
        <taxon>Burkholderiales</taxon>
        <taxon>Burkholderiaceae</taxon>
        <taxon>Trinickia</taxon>
    </lineage>
</organism>
<dbReference type="EC" id="4.2.1.17" evidence="4"/>
<proteinExistence type="predicted"/>
<reference evidence="4 5" key="1">
    <citation type="submission" date="2018-01" db="EMBL/GenBank/DDBJ databases">
        <title>Whole genome analyses suggest that Burkholderia sensu lato contains two further novel genera in the rhizoxinica-symbiotica group Mycetohabitans gen. nov., and Trinickia gen. nov.: implications for the evolution of diazotrophy and nodulation in the Burkholderiaceae.</title>
        <authorList>
            <person name="Estrada-de los Santos P."/>
            <person name="Palmer M."/>
            <person name="Chavez-Ramirez B."/>
            <person name="Beukes C."/>
            <person name="Steenkamp E.T."/>
            <person name="Hirsch A.M."/>
            <person name="Manyaka P."/>
            <person name="Maluk M."/>
            <person name="Lafos M."/>
            <person name="Crook M."/>
            <person name="Gross E."/>
            <person name="Simon M.F."/>
            <person name="Bueno dos Reis Junior F."/>
            <person name="Poole P.S."/>
            <person name="Venter S.N."/>
            <person name="James E.K."/>
        </authorList>
    </citation>
    <scope>NUCLEOTIDE SEQUENCE [LARGE SCALE GENOMIC DNA]</scope>
    <source>
        <strain evidence="4 5">JPY 581</strain>
    </source>
</reference>
<keyword evidence="5" id="KW-1185">Reference proteome</keyword>
<dbReference type="GO" id="GO:0004300">
    <property type="term" value="F:enoyl-CoA hydratase activity"/>
    <property type="evidence" value="ECO:0007669"/>
    <property type="project" value="UniProtKB-EC"/>
</dbReference>
<evidence type="ECO:0000313" key="5">
    <source>
        <dbReference type="Proteomes" id="UP000235777"/>
    </source>
</evidence>
<comment type="subcellular location">
    <subcellularLocation>
        <location evidence="1">Peroxisome</location>
    </subcellularLocation>
</comment>
<evidence type="ECO:0000256" key="2">
    <source>
        <dbReference type="ARBA" id="ARBA00023140"/>
    </source>
</evidence>
<dbReference type="RefSeq" id="WP_026230234.1">
    <property type="nucleotide sequence ID" value="NZ_KB890217.1"/>
</dbReference>
<comment type="caution">
    <text evidence="4">The sequence shown here is derived from an EMBL/GenBank/DDBJ whole genome shotgun (WGS) entry which is preliminary data.</text>
</comment>
<gene>
    <name evidence="4" type="ORF">C0Z20_12835</name>
</gene>
<dbReference type="PANTHER" id="PTHR43684:SF1">
    <property type="entry name" value="ENOYL-COA DELTA ISOMERASE 2"/>
    <property type="match status" value="1"/>
</dbReference>
<dbReference type="Proteomes" id="UP000235777">
    <property type="component" value="Unassembled WGS sequence"/>
</dbReference>
<evidence type="ECO:0000313" key="4">
    <source>
        <dbReference type="EMBL" id="PMS36546.1"/>
    </source>
</evidence>
<dbReference type="InterPro" id="IPR051053">
    <property type="entry name" value="ECH/Chromodomain_protein"/>
</dbReference>
<dbReference type="InterPro" id="IPR001753">
    <property type="entry name" value="Enoyl-CoA_hydra/iso"/>
</dbReference>
<keyword evidence="4" id="KW-0456">Lyase</keyword>
<dbReference type="OrthoDB" id="9797151at2"/>
<dbReference type="GO" id="GO:0004165">
    <property type="term" value="F:delta(3)-delta(2)-enoyl-CoA isomerase activity"/>
    <property type="evidence" value="ECO:0007669"/>
    <property type="project" value="UniProtKB-ARBA"/>
</dbReference>
<dbReference type="InterPro" id="IPR029045">
    <property type="entry name" value="ClpP/crotonase-like_dom_sf"/>
</dbReference>
<evidence type="ECO:0000256" key="3">
    <source>
        <dbReference type="ARBA" id="ARBA00023235"/>
    </source>
</evidence>
<accession>A0A2N7X469</accession>
<dbReference type="Gene3D" id="3.90.226.10">
    <property type="entry name" value="2-enoyl-CoA Hydratase, Chain A, domain 1"/>
    <property type="match status" value="1"/>
</dbReference>
<evidence type="ECO:0000256" key="1">
    <source>
        <dbReference type="ARBA" id="ARBA00004275"/>
    </source>
</evidence>
<name>A0A2N7X469_9BURK</name>
<dbReference type="Pfam" id="PF00378">
    <property type="entry name" value="ECH_1"/>
    <property type="match status" value="1"/>
</dbReference>
<dbReference type="PANTHER" id="PTHR43684">
    <property type="match status" value="1"/>
</dbReference>
<dbReference type="AlphaFoldDB" id="A0A2N7X469"/>
<keyword evidence="2" id="KW-0576">Peroxisome</keyword>
<dbReference type="EMBL" id="PNYC01000007">
    <property type="protein sequence ID" value="PMS36546.1"/>
    <property type="molecule type" value="Genomic_DNA"/>
</dbReference>
<dbReference type="CDD" id="cd06558">
    <property type="entry name" value="crotonase-like"/>
    <property type="match status" value="1"/>
</dbReference>